<comment type="caution">
    <text evidence="3">The sequence shown here is derived from an EMBL/GenBank/DDBJ whole genome shotgun (WGS) entry which is preliminary data.</text>
</comment>
<dbReference type="InterPro" id="IPR015422">
    <property type="entry name" value="PyrdxlP-dep_Trfase_small"/>
</dbReference>
<evidence type="ECO:0000259" key="2">
    <source>
        <dbReference type="Pfam" id="PF00155"/>
    </source>
</evidence>
<dbReference type="CDD" id="cd00609">
    <property type="entry name" value="AAT_like"/>
    <property type="match status" value="1"/>
</dbReference>
<dbReference type="GO" id="GO:0008483">
    <property type="term" value="F:transaminase activity"/>
    <property type="evidence" value="ECO:0007669"/>
    <property type="project" value="TreeGrafter"/>
</dbReference>
<dbReference type="PANTHER" id="PTHR43795:SF39">
    <property type="entry name" value="AMINOTRANSFERASE CLASS I_CLASSII DOMAIN-CONTAINING PROTEIN"/>
    <property type="match status" value="1"/>
</dbReference>
<dbReference type="AlphaFoldDB" id="A0A8H3E0C3"/>
<accession>A0A8H3E0C3</accession>
<dbReference type="EMBL" id="CAJNJQ010000722">
    <property type="protein sequence ID" value="CAE7096285.1"/>
    <property type="molecule type" value="Genomic_DNA"/>
</dbReference>
<dbReference type="GO" id="GO:0030170">
    <property type="term" value="F:pyridoxal phosphate binding"/>
    <property type="evidence" value="ECO:0007669"/>
    <property type="project" value="InterPro"/>
</dbReference>
<keyword evidence="1" id="KW-0663">Pyridoxal phosphate</keyword>
<dbReference type="Gene3D" id="3.40.640.10">
    <property type="entry name" value="Type I PLP-dependent aspartate aminotransferase-like (Major domain)"/>
    <property type="match status" value="1"/>
</dbReference>
<name>A0A8H3E0C3_9AGAM</name>
<sequence length="584" mass="64645">MSNVGGNISARAEWLAKAHKSITEANSATTKFASSSSAVSNYNVCKSVEVLCGPGQYLPMLSDQIRSPNHVAVASLEEVHHATQQTSYIWLSWSTQRHAFSPHFTMVVSGVLSRIVFKILLAGLGYQILMVASMSLQSGLLNGASSKWSSAGRPILSERGIKLVEDVRKPHDFGYNATLYDKSLSPDGIIKLATAENSLLNTELLKYFNSHFKLTPSHLKYRSSLVSGYENSTEDILPSYYTTYFKPRIPIKSEHCVHADGIGSLLAQIFWALCGVGDGVLMATPYYDSYPRDIVYPAQARVIPAYVPADIDPLSKETIPYLRKELENSANKIRVIILCNPHNPLANAYPEEMLVEYAKLAEEFNAHLLVDEVYGLQVFSSRYVPNPTPFKSILSIDLPSSIDLSRIHVVLGPTKDFGSSGLKLGSLISQNNPDLLTSVQRAVQAIPMSSATDALFTAVLGDVEFREWFLEENRNRLRVAFERVGDWCTFHKLPFVPASAGVFFMIDLEPVLPYASTPYERAVKGFEMMRTAGVYLVPTSISEDSVGTRYRMTFTLPPDIMTLALRRIEKAFGLEGWPGFGNVA</sequence>
<dbReference type="InterPro" id="IPR050478">
    <property type="entry name" value="Ethylene_sulfur-biosynth"/>
</dbReference>
<dbReference type="Proteomes" id="UP000663827">
    <property type="component" value="Unassembled WGS sequence"/>
</dbReference>
<reference evidence="3" key="1">
    <citation type="submission" date="2021-01" db="EMBL/GenBank/DDBJ databases">
        <authorList>
            <person name="Kaushik A."/>
        </authorList>
    </citation>
    <scope>NUCLEOTIDE SEQUENCE</scope>
    <source>
        <strain evidence="3">AG5</strain>
    </source>
</reference>
<evidence type="ECO:0000313" key="3">
    <source>
        <dbReference type="EMBL" id="CAE7096285.1"/>
    </source>
</evidence>
<dbReference type="SUPFAM" id="SSF53383">
    <property type="entry name" value="PLP-dependent transferases"/>
    <property type="match status" value="1"/>
</dbReference>
<dbReference type="InterPro" id="IPR004839">
    <property type="entry name" value="Aminotransferase_I/II_large"/>
</dbReference>
<feature type="domain" description="Aminotransferase class I/classII large" evidence="2">
    <location>
        <begin position="244"/>
        <end position="568"/>
    </location>
</feature>
<organism evidence="3 4">
    <name type="scientific">Rhizoctonia solani</name>
    <dbReference type="NCBI Taxonomy" id="456999"/>
    <lineage>
        <taxon>Eukaryota</taxon>
        <taxon>Fungi</taxon>
        <taxon>Dikarya</taxon>
        <taxon>Basidiomycota</taxon>
        <taxon>Agaricomycotina</taxon>
        <taxon>Agaricomycetes</taxon>
        <taxon>Cantharellales</taxon>
        <taxon>Ceratobasidiaceae</taxon>
        <taxon>Rhizoctonia</taxon>
    </lineage>
</organism>
<evidence type="ECO:0000256" key="1">
    <source>
        <dbReference type="ARBA" id="ARBA00022898"/>
    </source>
</evidence>
<dbReference type="PANTHER" id="PTHR43795">
    <property type="entry name" value="BIFUNCTIONAL ASPARTATE AMINOTRANSFERASE AND GLUTAMATE/ASPARTATE-PREPHENATE AMINOTRANSFERASE-RELATED"/>
    <property type="match status" value="1"/>
</dbReference>
<proteinExistence type="predicted"/>
<evidence type="ECO:0000313" key="4">
    <source>
        <dbReference type="Proteomes" id="UP000663827"/>
    </source>
</evidence>
<dbReference type="InterPro" id="IPR015424">
    <property type="entry name" value="PyrdxlP-dep_Trfase"/>
</dbReference>
<dbReference type="InterPro" id="IPR015421">
    <property type="entry name" value="PyrdxlP-dep_Trfase_major"/>
</dbReference>
<dbReference type="Gene3D" id="3.90.1150.10">
    <property type="entry name" value="Aspartate Aminotransferase, domain 1"/>
    <property type="match status" value="1"/>
</dbReference>
<dbReference type="GO" id="GO:0006520">
    <property type="term" value="P:amino acid metabolic process"/>
    <property type="evidence" value="ECO:0007669"/>
    <property type="project" value="TreeGrafter"/>
</dbReference>
<dbReference type="PRINTS" id="PR00753">
    <property type="entry name" value="ACCSYNTHASE"/>
</dbReference>
<dbReference type="Pfam" id="PF00155">
    <property type="entry name" value="Aminotran_1_2"/>
    <property type="match status" value="1"/>
</dbReference>
<protein>
    <recommendedName>
        <fullName evidence="2">Aminotransferase class I/classII large domain-containing protein</fullName>
    </recommendedName>
</protein>
<gene>
    <name evidence="3" type="ORF">RDB_LOCUS36922</name>
</gene>